<evidence type="ECO:0000256" key="1">
    <source>
        <dbReference type="SAM" id="Phobius"/>
    </source>
</evidence>
<comment type="caution">
    <text evidence="2">The sequence shown here is derived from an EMBL/GenBank/DDBJ whole genome shotgun (WGS) entry which is preliminary data.</text>
</comment>
<keyword evidence="2" id="KW-0238">DNA-binding</keyword>
<dbReference type="Proteomes" id="UP000293874">
    <property type="component" value="Unassembled WGS sequence"/>
</dbReference>
<name>A0A4Q7MR18_9BACT</name>
<dbReference type="SUPFAM" id="SSF47781">
    <property type="entry name" value="RuvA domain 2-like"/>
    <property type="match status" value="3"/>
</dbReference>
<sequence>MKEDWKEYVSFTRKERNGVIVLLVLIVLLSVLPYFIPAPDVVVDEATTKEWRSKLAAWKNGKKGQANQVKERNEEVVAAETRSDSGSYAARATEDHIGLFPFDPNHLTESGWKRLGIPDKVIRTIFNYINKGGQFRKPEDIARIYGMRTPDVKRLMPWVKIAEKSGFTEKSRKMDRNATGTFTRPTVADSGNFTRVTLSPVRRKKYIHIDINTADTSAWMNFPGIGSRLAFRIVQYREKLGGFHSPDQVGETWALPDSTFQKIRPWLQCNTGVFRKLSINTAGIEELKQHPYLRWQLANAIVQYRQQHGPFRSAADLQQIILITPLLITRIAPYIEY</sequence>
<gene>
    <name evidence="2" type="ORF">EV199_3076</name>
</gene>
<dbReference type="Pfam" id="PF12836">
    <property type="entry name" value="HHH_3"/>
    <property type="match status" value="2"/>
</dbReference>
<dbReference type="PANTHER" id="PTHR21180">
    <property type="entry name" value="ENDONUCLEASE/EXONUCLEASE/PHOSPHATASE FAMILY DOMAIN-CONTAINING PROTEIN 1"/>
    <property type="match status" value="1"/>
</dbReference>
<dbReference type="Gene3D" id="1.10.150.320">
    <property type="entry name" value="Photosystem II 12 kDa extrinsic protein"/>
    <property type="match status" value="1"/>
</dbReference>
<dbReference type="InterPro" id="IPR010994">
    <property type="entry name" value="RuvA_2-like"/>
</dbReference>
<keyword evidence="3" id="KW-1185">Reference proteome</keyword>
<dbReference type="OrthoDB" id="981124at2"/>
<feature type="transmembrane region" description="Helical" evidence="1">
    <location>
        <begin position="20"/>
        <end position="36"/>
    </location>
</feature>
<dbReference type="AlphaFoldDB" id="A0A4Q7MR18"/>
<protein>
    <submittedName>
        <fullName evidence="2">DNA uptake protein ComE-like DNA-binding protein</fullName>
    </submittedName>
</protein>
<dbReference type="RefSeq" id="WP_130541704.1">
    <property type="nucleotide sequence ID" value="NZ_CP042431.1"/>
</dbReference>
<organism evidence="2 3">
    <name type="scientific">Pseudobacter ginsenosidimutans</name>
    <dbReference type="NCBI Taxonomy" id="661488"/>
    <lineage>
        <taxon>Bacteria</taxon>
        <taxon>Pseudomonadati</taxon>
        <taxon>Bacteroidota</taxon>
        <taxon>Chitinophagia</taxon>
        <taxon>Chitinophagales</taxon>
        <taxon>Chitinophagaceae</taxon>
        <taxon>Pseudobacter</taxon>
    </lineage>
</organism>
<dbReference type="PANTHER" id="PTHR21180:SF32">
    <property type="entry name" value="ENDONUCLEASE_EXONUCLEASE_PHOSPHATASE FAMILY DOMAIN-CONTAINING PROTEIN 1"/>
    <property type="match status" value="1"/>
</dbReference>
<evidence type="ECO:0000313" key="2">
    <source>
        <dbReference type="EMBL" id="RZS71175.1"/>
    </source>
</evidence>
<keyword evidence="1" id="KW-1133">Transmembrane helix</keyword>
<dbReference type="GO" id="GO:0003677">
    <property type="term" value="F:DNA binding"/>
    <property type="evidence" value="ECO:0007669"/>
    <property type="project" value="UniProtKB-KW"/>
</dbReference>
<dbReference type="InterPro" id="IPR051675">
    <property type="entry name" value="Endo/Exo/Phosphatase_dom_1"/>
</dbReference>
<dbReference type="Gene3D" id="1.10.150.280">
    <property type="entry name" value="AF1531-like domain"/>
    <property type="match status" value="1"/>
</dbReference>
<dbReference type="GO" id="GO:0015627">
    <property type="term" value="C:type II protein secretion system complex"/>
    <property type="evidence" value="ECO:0007669"/>
    <property type="project" value="TreeGrafter"/>
</dbReference>
<accession>A0A4Q7MR18</accession>
<keyword evidence="1" id="KW-0472">Membrane</keyword>
<reference evidence="2 3" key="1">
    <citation type="submission" date="2019-02" db="EMBL/GenBank/DDBJ databases">
        <title>Genomic Encyclopedia of Type Strains, Phase IV (KMG-IV): sequencing the most valuable type-strain genomes for metagenomic binning, comparative biology and taxonomic classification.</title>
        <authorList>
            <person name="Goeker M."/>
        </authorList>
    </citation>
    <scope>NUCLEOTIDE SEQUENCE [LARGE SCALE GENOMIC DNA]</scope>
    <source>
        <strain evidence="2 3">DSM 18116</strain>
    </source>
</reference>
<keyword evidence="1" id="KW-0812">Transmembrane</keyword>
<dbReference type="EMBL" id="SGXA01000002">
    <property type="protein sequence ID" value="RZS71175.1"/>
    <property type="molecule type" value="Genomic_DNA"/>
</dbReference>
<proteinExistence type="predicted"/>
<evidence type="ECO:0000313" key="3">
    <source>
        <dbReference type="Proteomes" id="UP000293874"/>
    </source>
</evidence>
<dbReference type="GO" id="GO:0015628">
    <property type="term" value="P:protein secretion by the type II secretion system"/>
    <property type="evidence" value="ECO:0007669"/>
    <property type="project" value="TreeGrafter"/>
</dbReference>